<dbReference type="InterPro" id="IPR019189">
    <property type="entry name" value="Ribosomal_mL41"/>
</dbReference>
<gene>
    <name evidence="7" type="ORF">KUF71_023538</name>
</gene>
<dbReference type="Proteomes" id="UP001219518">
    <property type="component" value="Unassembled WGS sequence"/>
</dbReference>
<dbReference type="GO" id="GO:0003735">
    <property type="term" value="F:structural constituent of ribosome"/>
    <property type="evidence" value="ECO:0007669"/>
    <property type="project" value="InterPro"/>
</dbReference>
<sequence>MRKLEVSSVSSNHTKIMAFTTVKFCVQNRITSVFSPIVRRISTTCVLSRSKKNFRKFPYIDRGTSKFNERQRTNPFPHLPNFRYGREPGYWDKDHNLVVVPEMVPEIIVPDLTGFKLKPYVSHRVPESSEPEFTAKDLFNVVYAAKIEEDFKEGKLDGNGLPLEPSKEELLTAEEARNAHLKLGSDVFTDVENIVNDSELMKEQPKMEYN</sequence>
<dbReference type="Pfam" id="PF09809">
    <property type="entry name" value="MRP-L27"/>
    <property type="match status" value="1"/>
</dbReference>
<reference evidence="7" key="1">
    <citation type="submission" date="2021-07" db="EMBL/GenBank/DDBJ databases">
        <authorList>
            <person name="Catto M.A."/>
            <person name="Jacobson A."/>
            <person name="Kennedy G."/>
            <person name="Labadie P."/>
            <person name="Hunt B.G."/>
            <person name="Srinivasan R."/>
        </authorList>
    </citation>
    <scope>NUCLEOTIDE SEQUENCE</scope>
    <source>
        <strain evidence="7">PL_HMW_Pooled</strain>
        <tissue evidence="7">Head</tissue>
    </source>
</reference>
<dbReference type="PANTHER" id="PTHR21338">
    <property type="entry name" value="MITOCHONDRIAL RIBOSOMAL PROTEIN L41"/>
    <property type="match status" value="1"/>
</dbReference>
<comment type="caution">
    <text evidence="7">The sequence shown here is derived from an EMBL/GenBank/DDBJ whole genome shotgun (WGS) entry which is preliminary data.</text>
</comment>
<dbReference type="GO" id="GO:0006412">
    <property type="term" value="P:translation"/>
    <property type="evidence" value="ECO:0007669"/>
    <property type="project" value="TreeGrafter"/>
</dbReference>
<keyword evidence="4 7" id="KW-0689">Ribosomal protein</keyword>
<reference evidence="7" key="2">
    <citation type="journal article" date="2023" name="BMC Genomics">
        <title>Pest status, molecular evolution, and epigenetic factors derived from the genome assembly of Frankliniella fusca, a thysanopteran phytovirus vector.</title>
        <authorList>
            <person name="Catto M.A."/>
            <person name="Labadie P.E."/>
            <person name="Jacobson A.L."/>
            <person name="Kennedy G.G."/>
            <person name="Srinivasan R."/>
            <person name="Hunt B.G."/>
        </authorList>
    </citation>
    <scope>NUCLEOTIDE SEQUENCE</scope>
    <source>
        <strain evidence="7">PL_HMW_Pooled</strain>
    </source>
</reference>
<keyword evidence="6" id="KW-0687">Ribonucleoprotein</keyword>
<keyword evidence="5" id="KW-0496">Mitochondrion</keyword>
<name>A0AAE1H386_9NEOP</name>
<protein>
    <submittedName>
        <fullName evidence="7">39S ribosomal protein L41, mitochondrial</fullName>
    </submittedName>
</protein>
<evidence type="ECO:0000313" key="7">
    <source>
        <dbReference type="EMBL" id="KAK3914125.1"/>
    </source>
</evidence>
<dbReference type="AlphaFoldDB" id="A0AAE1H386"/>
<evidence type="ECO:0000256" key="4">
    <source>
        <dbReference type="ARBA" id="ARBA00022980"/>
    </source>
</evidence>
<comment type="similarity">
    <text evidence="2">Belongs to the mitochondrion-specific ribosomal protein mL41 family.</text>
</comment>
<dbReference type="EMBL" id="JAHWGI010000352">
    <property type="protein sequence ID" value="KAK3914125.1"/>
    <property type="molecule type" value="Genomic_DNA"/>
</dbReference>
<evidence type="ECO:0000256" key="1">
    <source>
        <dbReference type="ARBA" id="ARBA00004173"/>
    </source>
</evidence>
<evidence type="ECO:0000256" key="3">
    <source>
        <dbReference type="ARBA" id="ARBA00022946"/>
    </source>
</evidence>
<proteinExistence type="inferred from homology"/>
<evidence type="ECO:0000256" key="6">
    <source>
        <dbReference type="ARBA" id="ARBA00023274"/>
    </source>
</evidence>
<keyword evidence="3" id="KW-0809">Transit peptide</keyword>
<comment type="subcellular location">
    <subcellularLocation>
        <location evidence="1">Mitochondrion</location>
    </subcellularLocation>
</comment>
<organism evidence="7 8">
    <name type="scientific">Frankliniella fusca</name>
    <dbReference type="NCBI Taxonomy" id="407009"/>
    <lineage>
        <taxon>Eukaryota</taxon>
        <taxon>Metazoa</taxon>
        <taxon>Ecdysozoa</taxon>
        <taxon>Arthropoda</taxon>
        <taxon>Hexapoda</taxon>
        <taxon>Insecta</taxon>
        <taxon>Pterygota</taxon>
        <taxon>Neoptera</taxon>
        <taxon>Paraneoptera</taxon>
        <taxon>Thysanoptera</taxon>
        <taxon>Terebrantia</taxon>
        <taxon>Thripoidea</taxon>
        <taxon>Thripidae</taxon>
        <taxon>Frankliniella</taxon>
    </lineage>
</organism>
<dbReference type="PANTHER" id="PTHR21338:SF0">
    <property type="entry name" value="LARGE RIBOSOMAL SUBUNIT PROTEIN ML41"/>
    <property type="match status" value="1"/>
</dbReference>
<keyword evidence="8" id="KW-1185">Reference proteome</keyword>
<evidence type="ECO:0000313" key="8">
    <source>
        <dbReference type="Proteomes" id="UP001219518"/>
    </source>
</evidence>
<dbReference type="GO" id="GO:0005762">
    <property type="term" value="C:mitochondrial large ribosomal subunit"/>
    <property type="evidence" value="ECO:0007669"/>
    <property type="project" value="InterPro"/>
</dbReference>
<evidence type="ECO:0000256" key="5">
    <source>
        <dbReference type="ARBA" id="ARBA00023128"/>
    </source>
</evidence>
<accession>A0AAE1H386</accession>
<evidence type="ECO:0000256" key="2">
    <source>
        <dbReference type="ARBA" id="ARBA00010152"/>
    </source>
</evidence>